<dbReference type="EMBL" id="LT629782">
    <property type="protein sequence ID" value="SDT99399.1"/>
    <property type="molecule type" value="Genomic_DNA"/>
</dbReference>
<comment type="cofactor">
    <cofactor evidence="1">
        <name>Fe(2+)</name>
        <dbReference type="ChEBI" id="CHEBI:29033"/>
    </cofactor>
</comment>
<evidence type="ECO:0000313" key="3">
    <source>
        <dbReference type="Proteomes" id="UP000183653"/>
    </source>
</evidence>
<keyword evidence="3" id="KW-1185">Reference proteome</keyword>
<dbReference type="RefSeq" id="WP_057721467.1">
    <property type="nucleotide sequence ID" value="NZ_JYLM01000001.1"/>
</dbReference>
<dbReference type="PANTHER" id="PTHR20883">
    <property type="entry name" value="PHYTANOYL-COA DIOXYGENASE DOMAIN CONTAINING 1"/>
    <property type="match status" value="1"/>
</dbReference>
<sequence>MTNDQLFELSEAQVEFFKDEGYLGPFRAYSEEEIDSLWRSARLKTFDYSMSVFGKAENNKDPISSYDRHLDIEELADHICHPSIVSKLQCLLGRDVACWRSEFFPKYPGDEGTDWHQGDTFAGLNGGKDALRWPEGATEGGTITVWTALSDVTLDMGPMGIIPGTQHTRFYDETKSTTYAEDKFGITKNNVRRGFYGYDYRDLQVDPEWSPDESKAIYFTMKKGEFIIFWSTLLHGSLPHLGETKTPRLGYAARYVPTSVKVYPDADTLTEFGRTVSLEKYGIVIVGGEDQFGHNRVRSHTTRGKQLNRIP</sequence>
<protein>
    <submittedName>
        <fullName evidence="2">Non-haem Fe2+, alpha-ketoglutarate-dependent halogenase</fullName>
    </submittedName>
</protein>
<dbReference type="AlphaFoldDB" id="A0A1H2EWG9"/>
<dbReference type="NCBIfam" id="TIGR01762">
    <property type="entry name" value="chlorin-enz"/>
    <property type="match status" value="1"/>
</dbReference>
<dbReference type="Gene3D" id="2.60.120.620">
    <property type="entry name" value="q2cbj1_9rhob like domain"/>
    <property type="match status" value="1"/>
</dbReference>
<dbReference type="GO" id="GO:0016706">
    <property type="term" value="F:2-oxoglutarate-dependent dioxygenase activity"/>
    <property type="evidence" value="ECO:0007669"/>
    <property type="project" value="UniProtKB-ARBA"/>
</dbReference>
<dbReference type="GO" id="GO:0005506">
    <property type="term" value="F:iron ion binding"/>
    <property type="evidence" value="ECO:0007669"/>
    <property type="project" value="UniProtKB-ARBA"/>
</dbReference>
<name>A0A1H2EWG9_9PSED</name>
<dbReference type="OrthoDB" id="9791262at2"/>
<dbReference type="InterPro" id="IPR008775">
    <property type="entry name" value="Phytyl_CoA_dOase-like"/>
</dbReference>
<accession>A0A1H2EWG9</accession>
<dbReference type="PANTHER" id="PTHR20883:SF48">
    <property type="entry name" value="ECTOINE DIOXYGENASE"/>
    <property type="match status" value="1"/>
</dbReference>
<reference evidence="2 3" key="1">
    <citation type="submission" date="2016-10" db="EMBL/GenBank/DDBJ databases">
        <authorList>
            <person name="Varghese N."/>
            <person name="Submissions S."/>
        </authorList>
    </citation>
    <scope>NUCLEOTIDE SEQUENCE [LARGE SCALE GENOMIC DNA]</scope>
    <source>
        <strain evidence="2 3">BS2775</strain>
    </source>
</reference>
<dbReference type="InterPro" id="IPR010092">
    <property type="entry name" value="Chlorin_enz"/>
</dbReference>
<evidence type="ECO:0000313" key="2">
    <source>
        <dbReference type="EMBL" id="SDT99399.1"/>
    </source>
</evidence>
<gene>
    <name evidence="2" type="ORF">SAMN04490197_1802</name>
</gene>
<dbReference type="Proteomes" id="UP000183653">
    <property type="component" value="Chromosome I"/>
</dbReference>
<dbReference type="Pfam" id="PF05721">
    <property type="entry name" value="PhyH"/>
    <property type="match status" value="1"/>
</dbReference>
<organism evidence="2 3">
    <name type="scientific">Pseudomonas orientalis</name>
    <dbReference type="NCBI Taxonomy" id="76758"/>
    <lineage>
        <taxon>Bacteria</taxon>
        <taxon>Pseudomonadati</taxon>
        <taxon>Pseudomonadota</taxon>
        <taxon>Gammaproteobacteria</taxon>
        <taxon>Pseudomonadales</taxon>
        <taxon>Pseudomonadaceae</taxon>
        <taxon>Pseudomonas</taxon>
    </lineage>
</organism>
<dbReference type="SUPFAM" id="SSF51197">
    <property type="entry name" value="Clavaminate synthase-like"/>
    <property type="match status" value="1"/>
</dbReference>
<proteinExistence type="predicted"/>
<evidence type="ECO:0000256" key="1">
    <source>
        <dbReference type="ARBA" id="ARBA00001954"/>
    </source>
</evidence>